<dbReference type="PANTHER" id="PTHR43047">
    <property type="entry name" value="TWO-COMPONENT HISTIDINE PROTEIN KINASE"/>
    <property type="match status" value="1"/>
</dbReference>
<keyword evidence="4" id="KW-0808">Transferase</keyword>
<dbReference type="PROSITE" id="PS50109">
    <property type="entry name" value="HIS_KIN"/>
    <property type="match status" value="1"/>
</dbReference>
<accession>A0A556M931</accession>
<dbReference type="SMART" id="SM00387">
    <property type="entry name" value="HATPase_c"/>
    <property type="match status" value="1"/>
</dbReference>
<dbReference type="OrthoDB" id="9757990at2"/>
<dbReference type="Pfam" id="PF02518">
    <property type="entry name" value="HATPase_c"/>
    <property type="match status" value="1"/>
</dbReference>
<dbReference type="GO" id="GO:0005524">
    <property type="term" value="F:ATP binding"/>
    <property type="evidence" value="ECO:0007669"/>
    <property type="project" value="UniProtKB-KW"/>
</dbReference>
<keyword evidence="5" id="KW-0418">Kinase</keyword>
<feature type="non-terminal residue" evidence="7">
    <location>
        <position position="1"/>
    </location>
</feature>
<proteinExistence type="predicted"/>
<keyword evidence="7" id="KW-0067">ATP-binding</keyword>
<dbReference type="EMBL" id="VLPK01000007">
    <property type="protein sequence ID" value="TSJ36315.1"/>
    <property type="molecule type" value="Genomic_DNA"/>
</dbReference>
<dbReference type="AlphaFoldDB" id="A0A556M931"/>
<evidence type="ECO:0000256" key="4">
    <source>
        <dbReference type="ARBA" id="ARBA00022679"/>
    </source>
</evidence>
<dbReference type="InterPro" id="IPR004358">
    <property type="entry name" value="Sig_transdc_His_kin-like_C"/>
</dbReference>
<evidence type="ECO:0000313" key="7">
    <source>
        <dbReference type="EMBL" id="TSJ36315.1"/>
    </source>
</evidence>
<sequence>MDQVVLNMVNNAVKYAAGSKTINIHISATAQTAKVTVSDQGEGIPAERLPFLFDRFYKGQTDDEQTSGLGLGLYISAGIVKRHGGEIGVESELGKGSSFWFTLPLK</sequence>
<keyword evidence="8" id="KW-1185">Reference proteome</keyword>
<dbReference type="GO" id="GO:0009927">
    <property type="term" value="F:histidine phosphotransfer kinase activity"/>
    <property type="evidence" value="ECO:0007669"/>
    <property type="project" value="TreeGrafter"/>
</dbReference>
<gene>
    <name evidence="7" type="ORF">FO440_22675</name>
</gene>
<dbReference type="GO" id="GO:0000155">
    <property type="term" value="F:phosphorelay sensor kinase activity"/>
    <property type="evidence" value="ECO:0007669"/>
    <property type="project" value="TreeGrafter"/>
</dbReference>
<dbReference type="RefSeq" id="WP_144250607.1">
    <property type="nucleotide sequence ID" value="NZ_VLPK01000007.1"/>
</dbReference>
<protein>
    <recommendedName>
        <fullName evidence="2">histidine kinase</fullName>
        <ecNumber evidence="2">2.7.13.3</ecNumber>
    </recommendedName>
</protein>
<evidence type="ECO:0000256" key="3">
    <source>
        <dbReference type="ARBA" id="ARBA00022553"/>
    </source>
</evidence>
<dbReference type="GO" id="GO:0005886">
    <property type="term" value="C:plasma membrane"/>
    <property type="evidence" value="ECO:0007669"/>
    <property type="project" value="TreeGrafter"/>
</dbReference>
<evidence type="ECO:0000256" key="1">
    <source>
        <dbReference type="ARBA" id="ARBA00000085"/>
    </source>
</evidence>
<keyword evidence="3" id="KW-0597">Phosphoprotein</keyword>
<dbReference type="Gene3D" id="3.30.565.10">
    <property type="entry name" value="Histidine kinase-like ATPase, C-terminal domain"/>
    <property type="match status" value="1"/>
</dbReference>
<dbReference type="EC" id="2.7.13.3" evidence="2"/>
<organism evidence="7 8">
    <name type="scientific">Mucilaginibacter corticis</name>
    <dbReference type="NCBI Taxonomy" id="2597670"/>
    <lineage>
        <taxon>Bacteria</taxon>
        <taxon>Pseudomonadati</taxon>
        <taxon>Bacteroidota</taxon>
        <taxon>Sphingobacteriia</taxon>
        <taxon>Sphingobacteriales</taxon>
        <taxon>Sphingobacteriaceae</taxon>
        <taxon>Mucilaginibacter</taxon>
    </lineage>
</organism>
<dbReference type="SUPFAM" id="SSF55874">
    <property type="entry name" value="ATPase domain of HSP90 chaperone/DNA topoisomerase II/histidine kinase"/>
    <property type="match status" value="1"/>
</dbReference>
<evidence type="ECO:0000256" key="5">
    <source>
        <dbReference type="ARBA" id="ARBA00022777"/>
    </source>
</evidence>
<dbReference type="PANTHER" id="PTHR43047:SF72">
    <property type="entry name" value="OSMOSENSING HISTIDINE PROTEIN KINASE SLN1"/>
    <property type="match status" value="1"/>
</dbReference>
<comment type="catalytic activity">
    <reaction evidence="1">
        <text>ATP + protein L-histidine = ADP + protein N-phospho-L-histidine.</text>
        <dbReference type="EC" id="2.7.13.3"/>
    </reaction>
</comment>
<dbReference type="FunFam" id="3.30.565.10:FF:000006">
    <property type="entry name" value="Sensor histidine kinase WalK"/>
    <property type="match status" value="1"/>
</dbReference>
<dbReference type="CDD" id="cd00075">
    <property type="entry name" value="HATPase"/>
    <property type="match status" value="1"/>
</dbReference>
<dbReference type="InterPro" id="IPR003594">
    <property type="entry name" value="HATPase_dom"/>
</dbReference>
<comment type="caution">
    <text evidence="7">The sequence shown here is derived from an EMBL/GenBank/DDBJ whole genome shotgun (WGS) entry which is preliminary data.</text>
</comment>
<feature type="domain" description="Histidine kinase" evidence="6">
    <location>
        <begin position="1"/>
        <end position="106"/>
    </location>
</feature>
<evidence type="ECO:0000256" key="2">
    <source>
        <dbReference type="ARBA" id="ARBA00012438"/>
    </source>
</evidence>
<dbReference type="PRINTS" id="PR00344">
    <property type="entry name" value="BCTRLSENSOR"/>
</dbReference>
<reference evidence="7 8" key="1">
    <citation type="submission" date="2019-07" db="EMBL/GenBank/DDBJ databases">
        <authorList>
            <person name="Huq M.A."/>
        </authorList>
    </citation>
    <scope>NUCLEOTIDE SEQUENCE [LARGE SCALE GENOMIC DNA]</scope>
    <source>
        <strain evidence="7 8">MAH-19</strain>
    </source>
</reference>
<keyword evidence="7" id="KW-0547">Nucleotide-binding</keyword>
<evidence type="ECO:0000313" key="8">
    <source>
        <dbReference type="Proteomes" id="UP000318733"/>
    </source>
</evidence>
<dbReference type="Proteomes" id="UP000318733">
    <property type="component" value="Unassembled WGS sequence"/>
</dbReference>
<dbReference type="InterPro" id="IPR036890">
    <property type="entry name" value="HATPase_C_sf"/>
</dbReference>
<evidence type="ECO:0000259" key="6">
    <source>
        <dbReference type="PROSITE" id="PS50109"/>
    </source>
</evidence>
<name>A0A556M931_9SPHI</name>
<dbReference type="InterPro" id="IPR005467">
    <property type="entry name" value="His_kinase_dom"/>
</dbReference>